<evidence type="ECO:0000313" key="2">
    <source>
        <dbReference type="Proteomes" id="UP001519290"/>
    </source>
</evidence>
<dbReference type="RefSeq" id="WP_209903969.1">
    <property type="nucleotide sequence ID" value="NZ_BAAAJW010000005.1"/>
</dbReference>
<dbReference type="Proteomes" id="UP001519290">
    <property type="component" value="Unassembled WGS sequence"/>
</dbReference>
<reference evidence="1 2" key="1">
    <citation type="submission" date="2021-03" db="EMBL/GenBank/DDBJ databases">
        <title>Sequencing the genomes of 1000 actinobacteria strains.</title>
        <authorList>
            <person name="Klenk H.-P."/>
        </authorList>
    </citation>
    <scope>NUCLEOTIDE SEQUENCE [LARGE SCALE GENOMIC DNA]</scope>
    <source>
        <strain evidence="1 2">DSM 14566</strain>
    </source>
</reference>
<dbReference type="EMBL" id="JAGIOD010000002">
    <property type="protein sequence ID" value="MBP2383295.1"/>
    <property type="molecule type" value="Genomic_DNA"/>
</dbReference>
<sequence>MPSNTPLPLVAPETSGFLLVGVNSSSPPKLPLVRWNRRRRQLAAQVVAAAGSLESREDVAYVRVFRSRILPPLHGMPRHDLTLLIRTTSPADVAAVRESDTLTGFDTTTLLAGSNAAKIGETESSGKGDFLLNHFTTDGDLDPIDAWLGLTDWYTTAIGVDNSTALRGDSASKFPLVNYVRLPSSPPAFLVNQLLRPSFHRVVRGTLKRSGMRALPGFYRMIR</sequence>
<accession>A0ABS4X4A9</accession>
<organism evidence="1 2">
    <name type="scientific">Brachybacterium sacelli</name>
    <dbReference type="NCBI Taxonomy" id="173364"/>
    <lineage>
        <taxon>Bacteria</taxon>
        <taxon>Bacillati</taxon>
        <taxon>Actinomycetota</taxon>
        <taxon>Actinomycetes</taxon>
        <taxon>Micrococcales</taxon>
        <taxon>Dermabacteraceae</taxon>
        <taxon>Brachybacterium</taxon>
    </lineage>
</organism>
<name>A0ABS4X4A9_9MICO</name>
<proteinExistence type="predicted"/>
<keyword evidence="2" id="KW-1185">Reference proteome</keyword>
<evidence type="ECO:0000313" key="1">
    <source>
        <dbReference type="EMBL" id="MBP2383295.1"/>
    </source>
</evidence>
<gene>
    <name evidence="1" type="ORF">JOF43_003284</name>
</gene>
<comment type="caution">
    <text evidence="1">The sequence shown here is derived from an EMBL/GenBank/DDBJ whole genome shotgun (WGS) entry which is preliminary data.</text>
</comment>
<protein>
    <submittedName>
        <fullName evidence="1">Uncharacterized protein</fullName>
    </submittedName>
</protein>